<dbReference type="EMBL" id="GG704913">
    <property type="protein sequence ID" value="EAS29739.2"/>
    <property type="molecule type" value="Genomic_DNA"/>
</dbReference>
<dbReference type="OMA" id="WNLLHIT"/>
<name>A0A0E1RVD2_COCIM</name>
<dbReference type="OrthoDB" id="2013972at2759"/>
<dbReference type="VEuPathDB" id="FungiDB:CIMG_08485"/>
<accession>A0A0E1RVD2</accession>
<dbReference type="SUPFAM" id="SSF53335">
    <property type="entry name" value="S-adenosyl-L-methionine-dependent methyltransferases"/>
    <property type="match status" value="1"/>
</dbReference>
<protein>
    <submittedName>
        <fullName evidence="1">Methyltransferase</fullName>
    </submittedName>
</protein>
<dbReference type="InParanoid" id="A0A0E1RVD2"/>
<evidence type="ECO:0000313" key="2">
    <source>
        <dbReference type="Proteomes" id="UP000001261"/>
    </source>
</evidence>
<dbReference type="GO" id="GO:0032259">
    <property type="term" value="P:methylation"/>
    <property type="evidence" value="ECO:0007669"/>
    <property type="project" value="UniProtKB-KW"/>
</dbReference>
<dbReference type="GeneID" id="4560114"/>
<keyword evidence="1" id="KW-0808">Transferase</keyword>
<dbReference type="CDD" id="cd02440">
    <property type="entry name" value="AdoMet_MTases"/>
    <property type="match status" value="1"/>
</dbReference>
<proteinExistence type="predicted"/>
<evidence type="ECO:0000313" key="1">
    <source>
        <dbReference type="EMBL" id="EAS29739.2"/>
    </source>
</evidence>
<reference evidence="2" key="2">
    <citation type="journal article" date="2010" name="Genome Res.">
        <title>Population genomic sequencing of Coccidioides fungi reveals recent hybridization and transposon control.</title>
        <authorList>
            <person name="Neafsey D.E."/>
            <person name="Barker B.M."/>
            <person name="Sharpton T.J."/>
            <person name="Stajich J.E."/>
            <person name="Park D.J."/>
            <person name="Whiston E."/>
            <person name="Hung C.-Y."/>
            <person name="McMahan C."/>
            <person name="White J."/>
            <person name="Sykes S."/>
            <person name="Heiman D."/>
            <person name="Young S."/>
            <person name="Zeng Q."/>
            <person name="Abouelleil A."/>
            <person name="Aftuck L."/>
            <person name="Bessette D."/>
            <person name="Brown A."/>
            <person name="FitzGerald M."/>
            <person name="Lui A."/>
            <person name="Macdonald J.P."/>
            <person name="Priest M."/>
            <person name="Orbach M.J."/>
            <person name="Galgiani J.N."/>
            <person name="Kirkland T.N."/>
            <person name="Cole G.T."/>
            <person name="Birren B.W."/>
            <person name="Henn M.R."/>
            <person name="Taylor J.W."/>
            <person name="Rounsley S.D."/>
        </authorList>
    </citation>
    <scope>GENOME REANNOTATION</scope>
    <source>
        <strain evidence="2">RS</strain>
    </source>
</reference>
<reference evidence="2" key="1">
    <citation type="journal article" date="2009" name="Genome Res.">
        <title>Comparative genomic analyses of the human fungal pathogens Coccidioides and their relatives.</title>
        <authorList>
            <person name="Sharpton T.J."/>
            <person name="Stajich J.E."/>
            <person name="Rounsley S.D."/>
            <person name="Gardner M.J."/>
            <person name="Wortman J.R."/>
            <person name="Jordar V.S."/>
            <person name="Maiti R."/>
            <person name="Kodira C.D."/>
            <person name="Neafsey D.E."/>
            <person name="Zeng Q."/>
            <person name="Hung C.-Y."/>
            <person name="McMahan C."/>
            <person name="Muszewska A."/>
            <person name="Grynberg M."/>
            <person name="Mandel M.A."/>
            <person name="Kellner E.M."/>
            <person name="Barker B.M."/>
            <person name="Galgiani J.N."/>
            <person name="Orbach M.J."/>
            <person name="Kirkland T.N."/>
            <person name="Cole G.T."/>
            <person name="Henn M.R."/>
            <person name="Birren B.W."/>
            <person name="Taylor J.W."/>
        </authorList>
    </citation>
    <scope>NUCLEOTIDE SEQUENCE [LARGE SCALE GENOMIC DNA]</scope>
    <source>
        <strain evidence="2">RS</strain>
    </source>
</reference>
<gene>
    <name evidence="1" type="ORF">CIMG_08485</name>
</gene>
<dbReference type="GO" id="GO:0008168">
    <property type="term" value="F:methyltransferase activity"/>
    <property type="evidence" value="ECO:0007669"/>
    <property type="project" value="UniProtKB-KW"/>
</dbReference>
<dbReference type="AlphaFoldDB" id="A0A0E1RVD2"/>
<dbReference type="Pfam" id="PF13489">
    <property type="entry name" value="Methyltransf_23"/>
    <property type="match status" value="1"/>
</dbReference>
<keyword evidence="1" id="KW-0489">Methyltransferase</keyword>
<dbReference type="KEGG" id="cim:CIMG_08485"/>
<dbReference type="PANTHER" id="PTHR43591">
    <property type="entry name" value="METHYLTRANSFERASE"/>
    <property type="match status" value="1"/>
</dbReference>
<dbReference type="InterPro" id="IPR029063">
    <property type="entry name" value="SAM-dependent_MTases_sf"/>
</dbReference>
<organism evidence="1 2">
    <name type="scientific">Coccidioides immitis (strain RS)</name>
    <name type="common">Valley fever fungus</name>
    <dbReference type="NCBI Taxonomy" id="246410"/>
    <lineage>
        <taxon>Eukaryota</taxon>
        <taxon>Fungi</taxon>
        <taxon>Dikarya</taxon>
        <taxon>Ascomycota</taxon>
        <taxon>Pezizomycotina</taxon>
        <taxon>Eurotiomycetes</taxon>
        <taxon>Eurotiomycetidae</taxon>
        <taxon>Onygenales</taxon>
        <taxon>Onygenaceae</taxon>
        <taxon>Coccidioides</taxon>
    </lineage>
</organism>
<dbReference type="RefSeq" id="XP_001241322.2">
    <property type="nucleotide sequence ID" value="XM_001241321.2"/>
</dbReference>
<sequence length="339" mass="38397">MAGSGSGSGSAPHAQASGLVRIPVDPDCCGFSDYGDCASDTTSLCLELFEDHFENGRRYHGYNNGAYWAPNDQQQNEQLVLAYKSPLVALLLAPVDRDIEVSEEFSMLEPALEWYVHAALTYVPYNTLTDFADEYPSAEVIGTDLSPIQPAFVPPNVRFEIEDATLEWTFPQDHFDLIHVRTLYGSVGDWPAFYQRTLSHLKPGGWFDQLEMSVQFQSDERNLKDHHILSVWSKLFIRMGEMTGKTFRIAELAKGYMEKAGFQNVTEVRFKLPVGTWSSDKHMKELGEWNLLQCDQGIEGWAMALLTRVLKWSVDEVKLFLAEMKIGLQDSKVRAYFNV</sequence>
<keyword evidence="2" id="KW-1185">Reference proteome</keyword>
<dbReference type="PANTHER" id="PTHR43591:SF10">
    <property type="entry name" value="ABC TRANSMEMBRANE TYPE-1 DOMAIN-CONTAINING PROTEIN-RELATED"/>
    <property type="match status" value="1"/>
</dbReference>
<dbReference type="Gene3D" id="3.40.50.150">
    <property type="entry name" value="Vaccinia Virus protein VP39"/>
    <property type="match status" value="1"/>
</dbReference>
<dbReference type="Proteomes" id="UP000001261">
    <property type="component" value="Unassembled WGS sequence"/>
</dbReference>